<reference evidence="2 3" key="1">
    <citation type="submission" date="2023-10" db="EMBL/GenBank/DDBJ databases">
        <title>Development of a sustainable strategy for remediation of hydrocarbon-contaminated territories based on the waste exchange concept.</title>
        <authorList>
            <person name="Krivoruchko A."/>
        </authorList>
    </citation>
    <scope>NUCLEOTIDE SEQUENCE [LARGE SCALE GENOMIC DNA]</scope>
    <source>
        <strain evidence="2 3">IEGM 1327</strain>
    </source>
</reference>
<dbReference type="EMBL" id="JAWLKF010000020">
    <property type="protein sequence ID" value="MDV6305491.1"/>
    <property type="molecule type" value="Genomic_DNA"/>
</dbReference>
<evidence type="ECO:0000313" key="3">
    <source>
        <dbReference type="Proteomes" id="UP001186104"/>
    </source>
</evidence>
<dbReference type="RefSeq" id="WP_317534234.1">
    <property type="nucleotide sequence ID" value="NZ_JAWLKF010000020.1"/>
</dbReference>
<evidence type="ECO:0000256" key="1">
    <source>
        <dbReference type="SAM" id="Phobius"/>
    </source>
</evidence>
<sequence length="87" mass="9606">MGVFDPIYATERLHRTPTDHAAQVLNTWSAGGKLVQAAIMVIWGVLATLTSPLTAIIWSGLFLFATPHLNCRNLLPDIRLCHNGFSY</sequence>
<name>A0ABU4D8Q1_9NOCA</name>
<organism evidence="2 3">
    <name type="scientific">Rhodococcus cerastii</name>
    <dbReference type="NCBI Taxonomy" id="908616"/>
    <lineage>
        <taxon>Bacteria</taxon>
        <taxon>Bacillati</taxon>
        <taxon>Actinomycetota</taxon>
        <taxon>Actinomycetes</taxon>
        <taxon>Mycobacteriales</taxon>
        <taxon>Nocardiaceae</taxon>
        <taxon>Rhodococcus</taxon>
    </lineage>
</organism>
<dbReference type="Proteomes" id="UP001186104">
    <property type="component" value="Unassembled WGS sequence"/>
</dbReference>
<proteinExistence type="predicted"/>
<comment type="caution">
    <text evidence="2">The sequence shown here is derived from an EMBL/GenBank/DDBJ whole genome shotgun (WGS) entry which is preliminary data.</text>
</comment>
<keyword evidence="1" id="KW-1133">Transmembrane helix</keyword>
<keyword evidence="3" id="KW-1185">Reference proteome</keyword>
<evidence type="ECO:0000313" key="2">
    <source>
        <dbReference type="EMBL" id="MDV6305491.1"/>
    </source>
</evidence>
<keyword evidence="1" id="KW-0812">Transmembrane</keyword>
<keyword evidence="1" id="KW-0472">Membrane</keyword>
<protein>
    <submittedName>
        <fullName evidence="2">Uncharacterized protein</fullName>
    </submittedName>
</protein>
<accession>A0ABU4D8Q1</accession>
<feature type="transmembrane region" description="Helical" evidence="1">
    <location>
        <begin position="37"/>
        <end position="64"/>
    </location>
</feature>
<gene>
    <name evidence="2" type="ORF">R3P93_23240</name>
</gene>